<organism evidence="1 2">
    <name type="scientific">Alkaliphilus peptidifermentans DSM 18978</name>
    <dbReference type="NCBI Taxonomy" id="1120976"/>
    <lineage>
        <taxon>Bacteria</taxon>
        <taxon>Bacillati</taxon>
        <taxon>Bacillota</taxon>
        <taxon>Clostridia</taxon>
        <taxon>Peptostreptococcales</taxon>
        <taxon>Natronincolaceae</taxon>
        <taxon>Alkaliphilus</taxon>
    </lineage>
</organism>
<dbReference type="GO" id="GO:0016773">
    <property type="term" value="F:phosphotransferase activity, alcohol group as acceptor"/>
    <property type="evidence" value="ECO:0007669"/>
    <property type="project" value="InterPro"/>
</dbReference>
<dbReference type="InterPro" id="IPR006748">
    <property type="entry name" value="NH2Glyco/OHUrea_AB-resist_kin"/>
</dbReference>
<dbReference type="GO" id="GO:0019748">
    <property type="term" value="P:secondary metabolic process"/>
    <property type="evidence" value="ECO:0007669"/>
    <property type="project" value="InterPro"/>
</dbReference>
<evidence type="ECO:0000313" key="1">
    <source>
        <dbReference type="EMBL" id="SCZ08516.1"/>
    </source>
</evidence>
<dbReference type="Pfam" id="PF04655">
    <property type="entry name" value="APH_6_hur"/>
    <property type="match status" value="1"/>
</dbReference>
<name>A0A1G5L6S9_9FIRM</name>
<keyword evidence="1" id="KW-0808">Transferase</keyword>
<dbReference type="OrthoDB" id="9802385at2"/>
<keyword evidence="1" id="KW-0418">Kinase</keyword>
<sequence length="299" mass="35187">MIYNFKEFESQKIIEHFGDAFFDKVQNDIEFYSNKWGIEILELVDYFSVNCIFKCSSKKFGDSILKINRPCREVFTEYNTLREYNGKRFCNVFDSDIENGVILEECIKPGIRLRDEQSLEKRLNVFSNLFNGLHIEPENPSMYPTYIEWVSRITKYMSGRDDYKELYLYMKKAENICLQISQSYNRKMLLHGDFHHDNILLNDDGEYKIIDPKGVVGDPIFDVPRYILNESEEGISSEKYYEKICTIINSLETSLSIPKKIIKQCYFIEMSMANCWDVEDNAKPDIQSVIMAENIMKSS</sequence>
<dbReference type="RefSeq" id="WP_091547398.1">
    <property type="nucleotide sequence ID" value="NZ_FMUS01000041.1"/>
</dbReference>
<gene>
    <name evidence="1" type="ORF">SAMN03080606_04126</name>
</gene>
<keyword evidence="2" id="KW-1185">Reference proteome</keyword>
<dbReference type="Gene3D" id="3.90.1200.10">
    <property type="match status" value="1"/>
</dbReference>
<dbReference type="EMBL" id="FMUS01000041">
    <property type="protein sequence ID" value="SCZ08516.1"/>
    <property type="molecule type" value="Genomic_DNA"/>
</dbReference>
<dbReference type="GO" id="GO:0016301">
    <property type="term" value="F:kinase activity"/>
    <property type="evidence" value="ECO:0007669"/>
    <property type="project" value="UniProtKB-KW"/>
</dbReference>
<accession>A0A1G5L6S9</accession>
<protein>
    <submittedName>
        <fullName evidence="1">Aminoglycoside/hydroxyurea antibiotic resistance kinase</fullName>
    </submittedName>
</protein>
<dbReference type="STRING" id="1120976.SAMN03080606_04126"/>
<proteinExistence type="predicted"/>
<dbReference type="Proteomes" id="UP000198636">
    <property type="component" value="Unassembled WGS sequence"/>
</dbReference>
<dbReference type="SUPFAM" id="SSF56112">
    <property type="entry name" value="Protein kinase-like (PK-like)"/>
    <property type="match status" value="1"/>
</dbReference>
<dbReference type="AlphaFoldDB" id="A0A1G5L6S9"/>
<reference evidence="1 2" key="1">
    <citation type="submission" date="2016-10" db="EMBL/GenBank/DDBJ databases">
        <authorList>
            <person name="de Groot N.N."/>
        </authorList>
    </citation>
    <scope>NUCLEOTIDE SEQUENCE [LARGE SCALE GENOMIC DNA]</scope>
    <source>
        <strain evidence="1 2">DSM 18978</strain>
    </source>
</reference>
<evidence type="ECO:0000313" key="2">
    <source>
        <dbReference type="Proteomes" id="UP000198636"/>
    </source>
</evidence>
<dbReference type="InterPro" id="IPR011009">
    <property type="entry name" value="Kinase-like_dom_sf"/>
</dbReference>